<dbReference type="GO" id="GO:0003677">
    <property type="term" value="F:DNA binding"/>
    <property type="evidence" value="ECO:0007669"/>
    <property type="project" value="UniProtKB-KW"/>
</dbReference>
<gene>
    <name evidence="3" type="ORF">DKG75_18985</name>
</gene>
<dbReference type="PANTHER" id="PTHR46797">
    <property type="entry name" value="HTH-TYPE TRANSCRIPTIONAL REGULATOR"/>
    <property type="match status" value="1"/>
</dbReference>
<dbReference type="GO" id="GO:0003700">
    <property type="term" value="F:DNA-binding transcription factor activity"/>
    <property type="evidence" value="ECO:0007669"/>
    <property type="project" value="TreeGrafter"/>
</dbReference>
<dbReference type="RefSeq" id="WP_109922736.1">
    <property type="nucleotide sequence ID" value="NZ_QGLF01000005.1"/>
</dbReference>
<evidence type="ECO:0000259" key="2">
    <source>
        <dbReference type="PROSITE" id="PS50943"/>
    </source>
</evidence>
<evidence type="ECO:0000313" key="4">
    <source>
        <dbReference type="Proteomes" id="UP000246077"/>
    </source>
</evidence>
<keyword evidence="1" id="KW-0238">DNA-binding</keyword>
<dbReference type="GO" id="GO:0005829">
    <property type="term" value="C:cytosol"/>
    <property type="evidence" value="ECO:0007669"/>
    <property type="project" value="TreeGrafter"/>
</dbReference>
<feature type="domain" description="HTH cro/C1-type" evidence="2">
    <location>
        <begin position="11"/>
        <end position="66"/>
    </location>
</feature>
<accession>A0A317DYN3</accession>
<dbReference type="CDD" id="cd00093">
    <property type="entry name" value="HTH_XRE"/>
    <property type="match status" value="1"/>
</dbReference>
<dbReference type="AlphaFoldDB" id="A0A317DYN3"/>
<dbReference type="Proteomes" id="UP000246077">
    <property type="component" value="Unassembled WGS sequence"/>
</dbReference>
<proteinExistence type="predicted"/>
<organism evidence="3 4">
    <name type="scientific">Zavarzinia compransoris</name>
    <dbReference type="NCBI Taxonomy" id="1264899"/>
    <lineage>
        <taxon>Bacteria</taxon>
        <taxon>Pseudomonadati</taxon>
        <taxon>Pseudomonadota</taxon>
        <taxon>Alphaproteobacteria</taxon>
        <taxon>Rhodospirillales</taxon>
        <taxon>Zavarziniaceae</taxon>
        <taxon>Zavarzinia</taxon>
    </lineage>
</organism>
<dbReference type="Pfam" id="PF01381">
    <property type="entry name" value="HTH_3"/>
    <property type="match status" value="1"/>
</dbReference>
<dbReference type="PANTHER" id="PTHR46797:SF1">
    <property type="entry name" value="METHYLPHOSPHONATE SYNTHASE"/>
    <property type="match status" value="1"/>
</dbReference>
<dbReference type="InterPro" id="IPR001387">
    <property type="entry name" value="Cro/C1-type_HTH"/>
</dbReference>
<dbReference type="PROSITE" id="PS50943">
    <property type="entry name" value="HTH_CROC1"/>
    <property type="match status" value="1"/>
</dbReference>
<keyword evidence="4" id="KW-1185">Reference proteome</keyword>
<dbReference type="SMART" id="SM00530">
    <property type="entry name" value="HTH_XRE"/>
    <property type="match status" value="1"/>
</dbReference>
<dbReference type="Gene3D" id="1.10.260.40">
    <property type="entry name" value="lambda repressor-like DNA-binding domains"/>
    <property type="match status" value="1"/>
</dbReference>
<dbReference type="EMBL" id="QGLF01000005">
    <property type="protein sequence ID" value="PWR19050.1"/>
    <property type="molecule type" value="Genomic_DNA"/>
</dbReference>
<sequence length="109" mass="12097">MSLAVIFGTNLRHHRKAKHLTQAELAEKVALSPEMISKIERGIASPSFATIEKLSEILAVPEVVFFGVGLIVTTDGERTRILSKIQTRLSRLNEDQLVRADRMLSALTD</sequence>
<reference evidence="4" key="1">
    <citation type="submission" date="2018-05" db="EMBL/GenBank/DDBJ databases">
        <title>Zavarzinia sp. HR-AS.</title>
        <authorList>
            <person name="Lee Y."/>
            <person name="Jeon C.O."/>
        </authorList>
    </citation>
    <scope>NUCLEOTIDE SEQUENCE [LARGE SCALE GENOMIC DNA]</scope>
    <source>
        <strain evidence="4">DSM 1231</strain>
    </source>
</reference>
<dbReference type="SUPFAM" id="SSF47413">
    <property type="entry name" value="lambda repressor-like DNA-binding domains"/>
    <property type="match status" value="1"/>
</dbReference>
<dbReference type="OrthoDB" id="189170at2"/>
<dbReference type="InterPro" id="IPR010982">
    <property type="entry name" value="Lambda_DNA-bd_dom_sf"/>
</dbReference>
<evidence type="ECO:0000313" key="3">
    <source>
        <dbReference type="EMBL" id="PWR19050.1"/>
    </source>
</evidence>
<evidence type="ECO:0000256" key="1">
    <source>
        <dbReference type="ARBA" id="ARBA00023125"/>
    </source>
</evidence>
<dbReference type="InterPro" id="IPR050807">
    <property type="entry name" value="TransReg_Diox_bact_type"/>
</dbReference>
<comment type="caution">
    <text evidence="3">The sequence shown here is derived from an EMBL/GenBank/DDBJ whole genome shotgun (WGS) entry which is preliminary data.</text>
</comment>
<protein>
    <recommendedName>
        <fullName evidence="2">HTH cro/C1-type domain-containing protein</fullName>
    </recommendedName>
</protein>
<name>A0A317DYN3_9PROT</name>